<dbReference type="PANTHER" id="PTHR42703:SF1">
    <property type="entry name" value="NA(+)_H(+) ANTIPORTER SUBUNIT D1"/>
    <property type="match status" value="1"/>
</dbReference>
<evidence type="ECO:0000256" key="2">
    <source>
        <dbReference type="ARBA" id="ARBA00005346"/>
    </source>
</evidence>
<feature type="transmembrane region" description="Helical" evidence="8">
    <location>
        <begin position="164"/>
        <end position="183"/>
    </location>
</feature>
<dbReference type="InterPro" id="IPR050586">
    <property type="entry name" value="CPA3_Na-H_Antiporter_D"/>
</dbReference>
<comment type="similarity">
    <text evidence="2">Belongs to the CPA3 antiporters (TC 2.A.63) subunit D family.</text>
</comment>
<gene>
    <name evidence="11" type="ORF">SAMN05892877_102211</name>
</gene>
<evidence type="ECO:0000256" key="1">
    <source>
        <dbReference type="ARBA" id="ARBA00004651"/>
    </source>
</evidence>
<feature type="transmembrane region" description="Helical" evidence="8">
    <location>
        <begin position="445"/>
        <end position="465"/>
    </location>
</feature>
<feature type="transmembrane region" description="Helical" evidence="8">
    <location>
        <begin position="326"/>
        <end position="347"/>
    </location>
</feature>
<feature type="transmembrane region" description="Helical" evidence="8">
    <location>
        <begin position="568"/>
        <end position="587"/>
    </location>
</feature>
<feature type="transmembrane region" description="Helical" evidence="8">
    <location>
        <begin position="546"/>
        <end position="562"/>
    </location>
</feature>
<accession>A0A285U1Q3</accession>
<feature type="transmembrane region" description="Helical" evidence="8">
    <location>
        <begin position="403"/>
        <end position="424"/>
    </location>
</feature>
<dbReference type="GO" id="GO:0016829">
    <property type="term" value="F:lyase activity"/>
    <property type="evidence" value="ECO:0007669"/>
    <property type="project" value="UniProtKB-KW"/>
</dbReference>
<keyword evidence="12" id="KW-1185">Reference proteome</keyword>
<protein>
    <submittedName>
        <fullName evidence="11">Formate hydrogenlyase subunit 3/multisubunit Na+/H+ antiporter MnhD subunit</fullName>
    </submittedName>
</protein>
<feature type="transmembrane region" description="Helical" evidence="8">
    <location>
        <begin position="35"/>
        <end position="55"/>
    </location>
</feature>
<dbReference type="PANTHER" id="PTHR42703">
    <property type="entry name" value="NADH DEHYDROGENASE"/>
    <property type="match status" value="1"/>
</dbReference>
<feature type="transmembrane region" description="Helical" evidence="8">
    <location>
        <begin position="495"/>
        <end position="512"/>
    </location>
</feature>
<evidence type="ECO:0000259" key="9">
    <source>
        <dbReference type="Pfam" id="PF00361"/>
    </source>
</evidence>
<keyword evidence="3" id="KW-1003">Cell membrane</keyword>
<evidence type="ECO:0000256" key="5">
    <source>
        <dbReference type="ARBA" id="ARBA00022989"/>
    </source>
</evidence>
<evidence type="ECO:0000256" key="6">
    <source>
        <dbReference type="ARBA" id="ARBA00023136"/>
    </source>
</evidence>
<feature type="transmembrane region" description="Helical" evidence="8">
    <location>
        <begin position="195"/>
        <end position="219"/>
    </location>
</feature>
<evidence type="ECO:0000313" key="11">
    <source>
        <dbReference type="EMBL" id="SOC35890.1"/>
    </source>
</evidence>
<feature type="transmembrane region" description="Helical" evidence="8">
    <location>
        <begin position="742"/>
        <end position="760"/>
    </location>
</feature>
<feature type="transmembrane region" description="Helical" evidence="8">
    <location>
        <begin position="518"/>
        <end position="539"/>
    </location>
</feature>
<feature type="transmembrane region" description="Helical" evidence="8">
    <location>
        <begin position="835"/>
        <end position="854"/>
    </location>
</feature>
<keyword evidence="5 8" id="KW-1133">Transmembrane helix</keyword>
<feature type="transmembrane region" description="Helical" evidence="8">
    <location>
        <begin position="935"/>
        <end position="954"/>
    </location>
</feature>
<dbReference type="InterPro" id="IPR027367">
    <property type="entry name" value="Gly-zipper_YMGG"/>
</dbReference>
<dbReference type="Proteomes" id="UP000219167">
    <property type="component" value="Unassembled WGS sequence"/>
</dbReference>
<feature type="transmembrane region" description="Helical" evidence="8">
    <location>
        <begin position="705"/>
        <end position="722"/>
    </location>
</feature>
<evidence type="ECO:0000259" key="10">
    <source>
        <dbReference type="Pfam" id="PF13441"/>
    </source>
</evidence>
<feature type="transmembrane region" description="Helical" evidence="8">
    <location>
        <begin position="796"/>
        <end position="815"/>
    </location>
</feature>
<evidence type="ECO:0000256" key="4">
    <source>
        <dbReference type="ARBA" id="ARBA00022692"/>
    </source>
</evidence>
<feature type="transmembrane region" description="Helical" evidence="8">
    <location>
        <begin position="638"/>
        <end position="659"/>
    </location>
</feature>
<evidence type="ECO:0000256" key="3">
    <source>
        <dbReference type="ARBA" id="ARBA00022475"/>
    </source>
</evidence>
<feature type="transmembrane region" description="Helical" evidence="8">
    <location>
        <begin position="267"/>
        <end position="287"/>
    </location>
</feature>
<comment type="subcellular location">
    <subcellularLocation>
        <location evidence="1">Cell membrane</location>
        <topology evidence="1">Multi-pass membrane protein</topology>
    </subcellularLocation>
    <subcellularLocation>
        <location evidence="7">Membrane</location>
        <topology evidence="7">Multi-pass membrane protein</topology>
    </subcellularLocation>
</comment>
<dbReference type="AlphaFoldDB" id="A0A285U1Q3"/>
<organism evidence="11 12">
    <name type="scientific">Rhizobium subbaraonis</name>
    <dbReference type="NCBI Taxonomy" id="908946"/>
    <lineage>
        <taxon>Bacteria</taxon>
        <taxon>Pseudomonadati</taxon>
        <taxon>Pseudomonadota</taxon>
        <taxon>Alphaproteobacteria</taxon>
        <taxon>Hyphomicrobiales</taxon>
        <taxon>Rhizobiaceae</taxon>
        <taxon>Rhizobium/Agrobacterium group</taxon>
        <taxon>Rhizobium</taxon>
    </lineage>
</organism>
<feature type="transmembrane region" description="Helical" evidence="8">
    <location>
        <begin position="875"/>
        <end position="896"/>
    </location>
</feature>
<feature type="transmembrane region" description="Helical" evidence="8">
    <location>
        <begin position="766"/>
        <end position="784"/>
    </location>
</feature>
<dbReference type="InterPro" id="IPR001750">
    <property type="entry name" value="ND/Mrp_TM"/>
</dbReference>
<feature type="domain" description="YMGG-like Gly-zipper" evidence="10">
    <location>
        <begin position="1070"/>
        <end position="1111"/>
    </location>
</feature>
<proteinExistence type="inferred from homology"/>
<keyword evidence="11" id="KW-0456">Lyase</keyword>
<evidence type="ECO:0000313" key="12">
    <source>
        <dbReference type="Proteomes" id="UP000219167"/>
    </source>
</evidence>
<feature type="transmembrane region" description="Helical" evidence="8">
    <location>
        <begin position="132"/>
        <end position="152"/>
    </location>
</feature>
<feature type="domain" description="NADH:quinone oxidoreductase/Mrp antiporter transmembrane" evidence="9">
    <location>
        <begin position="129"/>
        <end position="414"/>
    </location>
</feature>
<evidence type="ECO:0000256" key="7">
    <source>
        <dbReference type="RuleBase" id="RU000320"/>
    </source>
</evidence>
<dbReference type="Pfam" id="PF00361">
    <property type="entry name" value="Proton_antipo_M"/>
    <property type="match status" value="2"/>
</dbReference>
<dbReference type="EMBL" id="OBQD01000002">
    <property type="protein sequence ID" value="SOC35890.1"/>
    <property type="molecule type" value="Genomic_DNA"/>
</dbReference>
<dbReference type="Pfam" id="PF13441">
    <property type="entry name" value="Gly-zipper_YMGG"/>
    <property type="match status" value="1"/>
</dbReference>
<feature type="transmembrane region" description="Helical" evidence="8">
    <location>
        <begin position="671"/>
        <end position="693"/>
    </location>
</feature>
<feature type="transmembrane region" description="Helical" evidence="8">
    <location>
        <begin position="359"/>
        <end position="383"/>
    </location>
</feature>
<feature type="transmembrane region" description="Helical" evidence="8">
    <location>
        <begin position="6"/>
        <end position="26"/>
    </location>
</feature>
<feature type="transmembrane region" description="Helical" evidence="8">
    <location>
        <begin position="471"/>
        <end position="488"/>
    </location>
</feature>
<sequence>MVEGLIHPLNIFLLGLGGGFLIPLLYRLSKRLPAVAFWVALGGIAALSGICFWRVLEGGGVIEIETAGSLPPLAISLRFGVAEGYFAFLVNLVAVLGAWQLWRSLRESYTTLLLYLILVMGINGMIMTRDLFNLFVFLEIVSVGTYGLFGLGRSPSALAASFKYIMATVLASSLFLLGAALLYHVCATLSIDELIARRGLIAGPVGATGLMLVLACLVIELKPYPANGWGLDVYETAPAGVAAIVSVGVSAGVFFALLKLLPLFEPHLTLIAISAAITFLAANLIGLRQANVQRMLGCSSVAQMALLTMALALLSRSGDAELNVAFVIGGLFANHLFAKAGLFWLAGALNRERIRDWNVLSTGAPFVMVFAALLVAIAGLPPFPGFWAKWELVMQLAVNGDQVWIAVVLFGSLLEAAYMFRWFCRAVGDARGEDAAVSALMRWRRGLMPSAACVALLLFGGVVAAWEVGAASAWLFAPLVSGVILLASEGLAGRVKCVLMLLLVSAVGFWLLQGVGGISGLFGALFLAGGVVIASAGLYRDDARHGYYPLMAVLLLSMIALLRATTSLEFFFCWEMVTLASSFLLALSPSARRYVLQFFLFSLAAAFLLLAGFGLVAATLGTSSFSAFVTAGPAAAPAFVLLALGCLVKIGVIGVHVWLPNAHATADGDLSAIFSPLVTKVPAFGLFMATYLATRSQVGLELAHVVGWIGMLTAAGAALLALNEPDMKRMLAYSSLSQTGYIVAAISLMSHLGWVTALYLVANHMMVKGILFLTATAIIYRTGLRRLEDCGGLARRMPLTFIVSVAALVSMSGLPPLAGFGGKWLLLTAMLQKEWYGPLALGAVATLIGLLYMFRFGHALFLGPLKRALSDAREAPAALLVPQFLLLAGILLLSFFPKPFMVPVSAAIDPQFASTLVWQGMSLELIYAYWDPTRAIVIAVIIAAIGWLALWLIYRGGRHPAQVPGVARFFQFYRLMLAPLRKAYVERFWDGVAIAAERGAGAARLHRQRTDLCASGTLLCHSALFPRDRVSQVVKPVMSSIFKEKEGKKMRNAFLIVALVGIVASGCTATERGAGIGAATGAVVGGAITNDVRGAAVGAAIGGVSGAVIGNVAGRPGQCYYRDRNGRRYVAACPR</sequence>
<feature type="transmembrane region" description="Helical" evidence="8">
    <location>
        <begin position="1053"/>
        <end position="1074"/>
    </location>
</feature>
<feature type="transmembrane region" description="Helical" evidence="8">
    <location>
        <begin position="1094"/>
        <end position="1114"/>
    </location>
</feature>
<feature type="transmembrane region" description="Helical" evidence="8">
    <location>
        <begin position="109"/>
        <end position="126"/>
    </location>
</feature>
<keyword evidence="4 7" id="KW-0812">Transmembrane</keyword>
<reference evidence="11 12" key="1">
    <citation type="submission" date="2017-08" db="EMBL/GenBank/DDBJ databases">
        <authorList>
            <person name="de Groot N.N."/>
        </authorList>
    </citation>
    <scope>NUCLEOTIDE SEQUENCE [LARGE SCALE GENOMIC DNA]</scope>
    <source>
        <strain evidence="11 12">JC85</strain>
    </source>
</reference>
<name>A0A285U1Q3_9HYPH</name>
<feature type="domain" description="NADH:quinone oxidoreductase/Mrp antiporter transmembrane" evidence="9">
    <location>
        <begin position="568"/>
        <end position="848"/>
    </location>
</feature>
<feature type="transmembrane region" description="Helical" evidence="8">
    <location>
        <begin position="240"/>
        <end position="261"/>
    </location>
</feature>
<feature type="transmembrane region" description="Helical" evidence="8">
    <location>
        <begin position="75"/>
        <end position="97"/>
    </location>
</feature>
<feature type="transmembrane region" description="Helical" evidence="8">
    <location>
        <begin position="594"/>
        <end position="618"/>
    </location>
</feature>
<dbReference type="GO" id="GO:0005886">
    <property type="term" value="C:plasma membrane"/>
    <property type="evidence" value="ECO:0007669"/>
    <property type="project" value="UniProtKB-SubCell"/>
</dbReference>
<keyword evidence="6 8" id="KW-0472">Membrane</keyword>
<evidence type="ECO:0000256" key="8">
    <source>
        <dbReference type="SAM" id="Phobius"/>
    </source>
</evidence>